<dbReference type="Proteomes" id="UP000006591">
    <property type="component" value="Chromosome 12"/>
</dbReference>
<dbReference type="Gramene" id="ONIVA12G09560.1">
    <property type="protein sequence ID" value="ONIVA12G09560.1"/>
    <property type="gene ID" value="ONIVA12G09560"/>
</dbReference>
<evidence type="ECO:0000313" key="2">
    <source>
        <dbReference type="Proteomes" id="UP000006591"/>
    </source>
</evidence>
<dbReference type="AlphaFoldDB" id="A0A0E0J9F8"/>
<name>A0A0E0J9F8_ORYNI</name>
<evidence type="ECO:0000313" key="1">
    <source>
        <dbReference type="EnsemblPlants" id="ONIVA12G09560.1"/>
    </source>
</evidence>
<sequence length="74" mass="7870">MASLRSSKGDDETSLLPNTRLEKPIQAVAKVITAPTDRLDLDYDESSKATAMATMPAGCCDQIDLLLGAGRALF</sequence>
<reference evidence="1" key="1">
    <citation type="submission" date="2015-04" db="UniProtKB">
        <authorList>
            <consortium name="EnsemblPlants"/>
        </authorList>
    </citation>
    <scope>IDENTIFICATION</scope>
    <source>
        <strain evidence="1">SL10</strain>
    </source>
</reference>
<protein>
    <submittedName>
        <fullName evidence="1">Uncharacterized protein</fullName>
    </submittedName>
</protein>
<dbReference type="HOGENOM" id="CLU_2691989_0_0_1"/>
<proteinExistence type="predicted"/>
<organism evidence="1">
    <name type="scientific">Oryza nivara</name>
    <name type="common">Indian wild rice</name>
    <name type="synonym">Oryza sativa f. spontanea</name>
    <dbReference type="NCBI Taxonomy" id="4536"/>
    <lineage>
        <taxon>Eukaryota</taxon>
        <taxon>Viridiplantae</taxon>
        <taxon>Streptophyta</taxon>
        <taxon>Embryophyta</taxon>
        <taxon>Tracheophyta</taxon>
        <taxon>Spermatophyta</taxon>
        <taxon>Magnoliopsida</taxon>
        <taxon>Liliopsida</taxon>
        <taxon>Poales</taxon>
        <taxon>Poaceae</taxon>
        <taxon>BOP clade</taxon>
        <taxon>Oryzoideae</taxon>
        <taxon>Oryzeae</taxon>
        <taxon>Oryzinae</taxon>
        <taxon>Oryza</taxon>
    </lineage>
</organism>
<accession>A0A0E0J9F8</accession>
<keyword evidence="2" id="KW-1185">Reference proteome</keyword>
<reference evidence="1" key="2">
    <citation type="submission" date="2018-04" db="EMBL/GenBank/DDBJ databases">
        <title>OnivRS2 (Oryza nivara Reference Sequence Version 2).</title>
        <authorList>
            <person name="Zhang J."/>
            <person name="Kudrna D."/>
            <person name="Lee S."/>
            <person name="Talag J."/>
            <person name="Rajasekar S."/>
            <person name="Welchert J."/>
            <person name="Hsing Y.-I."/>
            <person name="Wing R.A."/>
        </authorList>
    </citation>
    <scope>NUCLEOTIDE SEQUENCE [LARGE SCALE GENOMIC DNA]</scope>
    <source>
        <strain evidence="1">SL10</strain>
    </source>
</reference>
<dbReference type="EnsemblPlants" id="ONIVA12G09560.1">
    <property type="protein sequence ID" value="ONIVA12G09560.1"/>
    <property type="gene ID" value="ONIVA12G09560"/>
</dbReference>